<dbReference type="AlphaFoldDB" id="A0A238F2Q1"/>
<organism evidence="2 3">
    <name type="scientific">Microbotryum intermedium</name>
    <dbReference type="NCBI Taxonomy" id="269621"/>
    <lineage>
        <taxon>Eukaryota</taxon>
        <taxon>Fungi</taxon>
        <taxon>Dikarya</taxon>
        <taxon>Basidiomycota</taxon>
        <taxon>Pucciniomycotina</taxon>
        <taxon>Microbotryomycetes</taxon>
        <taxon>Microbotryales</taxon>
        <taxon>Microbotryaceae</taxon>
        <taxon>Microbotryum</taxon>
    </lineage>
</organism>
<feature type="compositionally biased region" description="Basic and acidic residues" evidence="1">
    <location>
        <begin position="25"/>
        <end position="36"/>
    </location>
</feature>
<accession>A0A238F2Q1</accession>
<evidence type="ECO:0000313" key="3">
    <source>
        <dbReference type="Proteomes" id="UP000198372"/>
    </source>
</evidence>
<gene>
    <name evidence="2" type="ORF">BQ2448_5973</name>
</gene>
<keyword evidence="3" id="KW-1185">Reference proteome</keyword>
<dbReference type="EMBL" id="FMSP01000001">
    <property type="protein sequence ID" value="SCV67327.1"/>
    <property type="molecule type" value="Genomic_DNA"/>
</dbReference>
<proteinExistence type="predicted"/>
<name>A0A238F2Q1_9BASI</name>
<evidence type="ECO:0000256" key="1">
    <source>
        <dbReference type="SAM" id="MobiDB-lite"/>
    </source>
</evidence>
<dbReference type="Proteomes" id="UP000198372">
    <property type="component" value="Unassembled WGS sequence"/>
</dbReference>
<evidence type="ECO:0000313" key="2">
    <source>
        <dbReference type="EMBL" id="SCV67327.1"/>
    </source>
</evidence>
<protein>
    <submittedName>
        <fullName evidence="2">BQ2448_5973 protein</fullName>
    </submittedName>
</protein>
<dbReference type="OrthoDB" id="2539233at2759"/>
<reference evidence="3" key="1">
    <citation type="submission" date="2016-09" db="EMBL/GenBank/DDBJ databases">
        <authorList>
            <person name="Jeantristanb JTB J.-T."/>
            <person name="Ricardo R."/>
        </authorList>
    </citation>
    <scope>NUCLEOTIDE SEQUENCE [LARGE SCALE GENOMIC DNA]</scope>
</reference>
<feature type="region of interest" description="Disordered" evidence="1">
    <location>
        <begin position="1"/>
        <end position="59"/>
    </location>
</feature>
<feature type="compositionally biased region" description="Polar residues" evidence="1">
    <location>
        <begin position="1"/>
        <end position="14"/>
    </location>
</feature>
<sequence length="128" mass="13966">MLDEPSTTQSTTAPHSDRRRPHPRKGSDDELIKLSGDKPTASAGELDNESDTRGAGQMPLSVLRLKKGKSLPAIKSRLSRDPASVSATATIQGKKEHMLITALAAMEQRTEDFIGRIMGQLNDSYYDD</sequence>